<protein>
    <submittedName>
        <fullName evidence="1">Uncharacterized protein</fullName>
    </submittedName>
</protein>
<dbReference type="Proteomes" id="UP000536179">
    <property type="component" value="Unassembled WGS sequence"/>
</dbReference>
<dbReference type="RefSeq" id="WP_184310154.1">
    <property type="nucleotide sequence ID" value="NZ_JACHXU010000050.1"/>
</dbReference>
<evidence type="ECO:0000313" key="2">
    <source>
        <dbReference type="Proteomes" id="UP000536179"/>
    </source>
</evidence>
<proteinExistence type="predicted"/>
<dbReference type="Gene3D" id="1.25.10.10">
    <property type="entry name" value="Leucine-rich Repeat Variant"/>
    <property type="match status" value="1"/>
</dbReference>
<gene>
    <name evidence="1" type="ORF">FHS27_006528</name>
</gene>
<accession>A0A7W5E5P7</accession>
<organism evidence="1 2">
    <name type="scientific">Aporhodopirellula rubra</name>
    <dbReference type="NCBI Taxonomy" id="980271"/>
    <lineage>
        <taxon>Bacteria</taxon>
        <taxon>Pseudomonadati</taxon>
        <taxon>Planctomycetota</taxon>
        <taxon>Planctomycetia</taxon>
        <taxon>Pirellulales</taxon>
        <taxon>Pirellulaceae</taxon>
        <taxon>Aporhodopirellula</taxon>
    </lineage>
</organism>
<reference evidence="1 2" key="1">
    <citation type="submission" date="2020-08" db="EMBL/GenBank/DDBJ databases">
        <title>Genomic Encyclopedia of Type Strains, Phase III (KMG-III): the genomes of soil and plant-associated and newly described type strains.</title>
        <authorList>
            <person name="Whitman W."/>
        </authorList>
    </citation>
    <scope>NUCLEOTIDE SEQUENCE [LARGE SCALE GENOMIC DNA]</scope>
    <source>
        <strain evidence="1 2">CECT 8075</strain>
    </source>
</reference>
<sequence>MASTLEQRLGQINWNDFDSAKGFDSNEIPPLLVKLDSPDANAALEAAQQLWNVVSHQANVGSNSVPTLPFLIELLPSVSTEIQSEILDIIYNFACHARMCADRAESLSLTGWHRDLATRLITDRSVLDSFGQADDQDLIEWSVMIGEELDVVADRIQDGG</sequence>
<dbReference type="EMBL" id="JACHXU010000050">
    <property type="protein sequence ID" value="MBB3210680.1"/>
    <property type="molecule type" value="Genomic_DNA"/>
</dbReference>
<comment type="caution">
    <text evidence="1">The sequence shown here is derived from an EMBL/GenBank/DDBJ whole genome shotgun (WGS) entry which is preliminary data.</text>
</comment>
<evidence type="ECO:0000313" key="1">
    <source>
        <dbReference type="EMBL" id="MBB3210680.1"/>
    </source>
</evidence>
<dbReference type="AlphaFoldDB" id="A0A7W5E5P7"/>
<dbReference type="InterPro" id="IPR011989">
    <property type="entry name" value="ARM-like"/>
</dbReference>
<name>A0A7W5E5P7_9BACT</name>
<keyword evidence="2" id="KW-1185">Reference proteome</keyword>
<dbReference type="InterPro" id="IPR016024">
    <property type="entry name" value="ARM-type_fold"/>
</dbReference>
<dbReference type="SUPFAM" id="SSF48371">
    <property type="entry name" value="ARM repeat"/>
    <property type="match status" value="1"/>
</dbReference>